<keyword evidence="2" id="KW-0762">Sugar transport</keyword>
<evidence type="ECO:0000256" key="1">
    <source>
        <dbReference type="ARBA" id="ARBA00022448"/>
    </source>
</evidence>
<dbReference type="Gene3D" id="1.20.58.80">
    <property type="entry name" value="Phosphotransferase system, lactose/cellobiose-type IIA subunit"/>
    <property type="match status" value="1"/>
</dbReference>
<dbReference type="GO" id="GO:0009401">
    <property type="term" value="P:phosphoenolpyruvate-dependent sugar phosphotransferase system"/>
    <property type="evidence" value="ECO:0007669"/>
    <property type="project" value="UniProtKB-KW"/>
</dbReference>
<evidence type="ECO:0000256" key="2">
    <source>
        <dbReference type="ARBA" id="ARBA00022597"/>
    </source>
</evidence>
<proteinExistence type="predicted"/>
<keyword evidence="3" id="KW-0808">Transferase</keyword>
<name>A0A921G2K2_SPOPS</name>
<gene>
    <name evidence="5" type="ORF">K8V56_17335</name>
</gene>
<dbReference type="AlphaFoldDB" id="A0A921G2K2"/>
<evidence type="ECO:0000313" key="5">
    <source>
        <dbReference type="EMBL" id="HJF33529.1"/>
    </source>
</evidence>
<organism evidence="5 6">
    <name type="scientific">Sporosarcina psychrophila</name>
    <name type="common">Bacillus psychrophilus</name>
    <dbReference type="NCBI Taxonomy" id="1476"/>
    <lineage>
        <taxon>Bacteria</taxon>
        <taxon>Bacillati</taxon>
        <taxon>Bacillota</taxon>
        <taxon>Bacilli</taxon>
        <taxon>Bacillales</taxon>
        <taxon>Caryophanaceae</taxon>
        <taxon>Sporosarcina</taxon>
    </lineage>
</organism>
<comment type="caution">
    <text evidence="5">The sequence shown here is derived from an EMBL/GenBank/DDBJ whole genome shotgun (WGS) entry which is preliminary data.</text>
</comment>
<dbReference type="PANTHER" id="PTHR34382">
    <property type="entry name" value="PTS SYSTEM N,N'-DIACETYLCHITOBIOSE-SPECIFIC EIIA COMPONENT"/>
    <property type="match status" value="1"/>
</dbReference>
<dbReference type="EMBL" id="DYWT01000264">
    <property type="protein sequence ID" value="HJF33529.1"/>
    <property type="molecule type" value="Genomic_DNA"/>
</dbReference>
<dbReference type="Pfam" id="PF02255">
    <property type="entry name" value="PTS_IIA"/>
    <property type="match status" value="1"/>
</dbReference>
<dbReference type="GO" id="GO:0016740">
    <property type="term" value="F:transferase activity"/>
    <property type="evidence" value="ECO:0007669"/>
    <property type="project" value="UniProtKB-KW"/>
</dbReference>
<evidence type="ECO:0000256" key="4">
    <source>
        <dbReference type="ARBA" id="ARBA00022683"/>
    </source>
</evidence>
<dbReference type="InterPro" id="IPR036542">
    <property type="entry name" value="PTS_IIA_lac/cel_sf"/>
</dbReference>
<feature type="non-terminal residue" evidence="5">
    <location>
        <position position="1"/>
    </location>
</feature>
<keyword evidence="1" id="KW-0813">Transport</keyword>
<dbReference type="InterPro" id="IPR003188">
    <property type="entry name" value="PTS_IIA_lac/cel"/>
</dbReference>
<evidence type="ECO:0000256" key="3">
    <source>
        <dbReference type="ARBA" id="ARBA00022679"/>
    </source>
</evidence>
<dbReference type="SUPFAM" id="SSF46973">
    <property type="entry name" value="Enzyme IIa from lactose specific PTS, IIa-lac"/>
    <property type="match status" value="1"/>
</dbReference>
<sequence>SEIRGEGVVVSLLLVHAQDHLMNAITFKDLAIEFVDLYEVMNKRSVL</sequence>
<keyword evidence="4" id="KW-0598">Phosphotransferase system</keyword>
<evidence type="ECO:0000313" key="6">
    <source>
        <dbReference type="Proteomes" id="UP000698173"/>
    </source>
</evidence>
<dbReference type="Proteomes" id="UP000698173">
    <property type="component" value="Unassembled WGS sequence"/>
</dbReference>
<reference evidence="5" key="2">
    <citation type="submission" date="2021-09" db="EMBL/GenBank/DDBJ databases">
        <authorList>
            <person name="Gilroy R."/>
        </authorList>
    </citation>
    <scope>NUCLEOTIDE SEQUENCE</scope>
    <source>
        <strain evidence="5">CHK171-7178</strain>
    </source>
</reference>
<protein>
    <submittedName>
        <fullName evidence="5">PTS lactose/cellobiose transporter subunit IIA</fullName>
    </submittedName>
</protein>
<reference evidence="5" key="1">
    <citation type="journal article" date="2021" name="PeerJ">
        <title>Extensive microbial diversity within the chicken gut microbiome revealed by metagenomics and culture.</title>
        <authorList>
            <person name="Gilroy R."/>
            <person name="Ravi A."/>
            <person name="Getino M."/>
            <person name="Pursley I."/>
            <person name="Horton D.L."/>
            <person name="Alikhan N.F."/>
            <person name="Baker D."/>
            <person name="Gharbi K."/>
            <person name="Hall N."/>
            <person name="Watson M."/>
            <person name="Adriaenssens E.M."/>
            <person name="Foster-Nyarko E."/>
            <person name="Jarju S."/>
            <person name="Secka A."/>
            <person name="Antonio M."/>
            <person name="Oren A."/>
            <person name="Chaudhuri R.R."/>
            <person name="La Ragione R."/>
            <person name="Hildebrand F."/>
            <person name="Pallen M.J."/>
        </authorList>
    </citation>
    <scope>NUCLEOTIDE SEQUENCE</scope>
    <source>
        <strain evidence="5">CHK171-7178</strain>
    </source>
</reference>
<accession>A0A921G2K2</accession>
<dbReference type="PANTHER" id="PTHR34382:SF7">
    <property type="entry name" value="PTS SYSTEM N,N'-DIACETYLCHITOBIOSE-SPECIFIC EIIA COMPONENT"/>
    <property type="match status" value="1"/>
</dbReference>